<feature type="domain" description="Glutamate-ammonia ligase adenylyltransferase repeated" evidence="7">
    <location>
        <begin position="52"/>
        <end position="233"/>
    </location>
</feature>
<dbReference type="Pfam" id="PF08335">
    <property type="entry name" value="GlnD_UR_UTase"/>
    <property type="match status" value="1"/>
</dbReference>
<evidence type="ECO:0000259" key="7">
    <source>
        <dbReference type="Pfam" id="PF03710"/>
    </source>
</evidence>
<dbReference type="Gene3D" id="1.20.120.330">
    <property type="entry name" value="Nucleotidyltransferases domain 2"/>
    <property type="match status" value="2"/>
</dbReference>
<evidence type="ECO:0000256" key="5">
    <source>
        <dbReference type="ARBA" id="ARBA00022842"/>
    </source>
</evidence>
<dbReference type="InterPro" id="IPR023057">
    <property type="entry name" value="GlnE"/>
</dbReference>
<dbReference type="PANTHER" id="PTHR30621">
    <property type="entry name" value="GLUTAMINE SYNTHETASE ADENYLYLTRANSFERASE"/>
    <property type="match status" value="1"/>
</dbReference>
<protein>
    <submittedName>
        <fullName evidence="9">Glutamate-ammonia-ligase adenylyltransferase</fullName>
    </submittedName>
</protein>
<dbReference type="RefSeq" id="WP_008601508.1">
    <property type="nucleotide sequence ID" value="NZ_AMRV01000004.1"/>
</dbReference>
<dbReference type="OrthoDB" id="9759366at2"/>
<keyword evidence="9" id="KW-0436">Ligase</keyword>
<feature type="domain" description="Glutamate-ammonia ligase adenylyltransferase repeated" evidence="7">
    <location>
        <begin position="498"/>
        <end position="739"/>
    </location>
</feature>
<keyword evidence="3" id="KW-0547">Nucleotide-binding</keyword>
<evidence type="ECO:0000313" key="10">
    <source>
        <dbReference type="Proteomes" id="UP000011717"/>
    </source>
</evidence>
<keyword evidence="6" id="KW-0511">Multifunctional enzyme</keyword>
<dbReference type="Gene3D" id="1.20.120.1510">
    <property type="match status" value="1"/>
</dbReference>
<dbReference type="EMBL" id="AMRV01000004">
    <property type="protein sequence ID" value="EMD82911.1"/>
    <property type="molecule type" value="Genomic_DNA"/>
</dbReference>
<reference evidence="9 10" key="1">
    <citation type="journal article" date="2013" name="Genome Announc.">
        <title>Draft Genome Sequence of Strain JLT2015T, Belonging to the Family Sphingomonadaceae of the Alphaproteobacteria.</title>
        <authorList>
            <person name="Tang K."/>
            <person name="Liu K."/>
            <person name="Li S."/>
            <person name="Jiao N."/>
        </authorList>
    </citation>
    <scope>NUCLEOTIDE SEQUENCE [LARGE SCALE GENOMIC DNA]</scope>
    <source>
        <strain evidence="9 10">JLT2015</strain>
    </source>
</reference>
<keyword evidence="2 9" id="KW-0548">Nucleotidyltransferase</keyword>
<dbReference type="SUPFAM" id="SSF81593">
    <property type="entry name" value="Nucleotidyltransferase substrate binding subunit/domain"/>
    <property type="match status" value="2"/>
</dbReference>
<evidence type="ECO:0000256" key="1">
    <source>
        <dbReference type="ARBA" id="ARBA00022679"/>
    </source>
</evidence>
<dbReference type="InterPro" id="IPR013546">
    <property type="entry name" value="PII_UdlTrfase/GS_AdlTrfase"/>
</dbReference>
<dbReference type="GO" id="GO:0000820">
    <property type="term" value="P:regulation of glutamine family amino acid metabolic process"/>
    <property type="evidence" value="ECO:0007669"/>
    <property type="project" value="TreeGrafter"/>
</dbReference>
<dbReference type="InterPro" id="IPR005190">
    <property type="entry name" value="GlnE_rpt_dom"/>
</dbReference>
<evidence type="ECO:0000256" key="3">
    <source>
        <dbReference type="ARBA" id="ARBA00022741"/>
    </source>
</evidence>
<dbReference type="GO" id="GO:0005829">
    <property type="term" value="C:cytosol"/>
    <property type="evidence" value="ECO:0007669"/>
    <property type="project" value="TreeGrafter"/>
</dbReference>
<evidence type="ECO:0000256" key="2">
    <source>
        <dbReference type="ARBA" id="ARBA00022695"/>
    </source>
</evidence>
<dbReference type="PANTHER" id="PTHR30621:SF0">
    <property type="entry name" value="BIFUNCTIONAL GLUTAMINE SYNTHETASE ADENYLYLTRANSFERASE_ADENYLYL-REMOVING ENZYME"/>
    <property type="match status" value="1"/>
</dbReference>
<dbReference type="SUPFAM" id="SSF81301">
    <property type="entry name" value="Nucleotidyltransferase"/>
    <property type="match status" value="2"/>
</dbReference>
<dbReference type="GO" id="GO:0016874">
    <property type="term" value="F:ligase activity"/>
    <property type="evidence" value="ECO:0007669"/>
    <property type="project" value="UniProtKB-KW"/>
</dbReference>
<evidence type="ECO:0000313" key="9">
    <source>
        <dbReference type="EMBL" id="EMD82911.1"/>
    </source>
</evidence>
<dbReference type="GO" id="GO:0008882">
    <property type="term" value="F:[glutamate-ammonia-ligase] adenylyltransferase activity"/>
    <property type="evidence" value="ECO:0007669"/>
    <property type="project" value="InterPro"/>
</dbReference>
<dbReference type="InterPro" id="IPR043519">
    <property type="entry name" value="NT_sf"/>
</dbReference>
<dbReference type="AlphaFoldDB" id="M2TMG4"/>
<dbReference type="GO" id="GO:0005524">
    <property type="term" value="F:ATP binding"/>
    <property type="evidence" value="ECO:0007669"/>
    <property type="project" value="UniProtKB-KW"/>
</dbReference>
<dbReference type="Gene3D" id="3.30.460.10">
    <property type="entry name" value="Beta Polymerase, domain 2"/>
    <property type="match status" value="2"/>
</dbReference>
<gene>
    <name evidence="9" type="ORF">C725_1509</name>
</gene>
<evidence type="ECO:0000256" key="4">
    <source>
        <dbReference type="ARBA" id="ARBA00022840"/>
    </source>
</evidence>
<keyword evidence="4" id="KW-0067">ATP-binding</keyword>
<evidence type="ECO:0000256" key="6">
    <source>
        <dbReference type="ARBA" id="ARBA00023268"/>
    </source>
</evidence>
<dbReference type="Pfam" id="PF03710">
    <property type="entry name" value="GlnE"/>
    <property type="match status" value="2"/>
</dbReference>
<name>M2TMG4_9SPHN</name>
<keyword evidence="1 9" id="KW-0808">Transferase</keyword>
<evidence type="ECO:0000259" key="8">
    <source>
        <dbReference type="Pfam" id="PF08335"/>
    </source>
</evidence>
<sequence length="893" mass="98331">MTDAIQDAVDRAQRYSPFLRGIVRRRPDWPRALMDEGPDAFLAPALAAPFHGTEEEIRGRRQRTAFGAAIADLSGVYDLTAVVRALSDFADLAIDWAVRTAISERIPGARPEGFVALALGKLGSRELNYSSDVDLLYLFDGDRLPMRSGDDPAEAANRIARRISELLQRRTAHGYVARVDLRLRPDAEAFGIATPVRRAEIYYQGEALTWERAAFIRARPVAGDIAMGEQFLRTIQPFIWRRSLDYTAVQAIEDVSLRIRDHAKGPERFGPGFDLKRGRGGIREIEFFAQAHQLIFGGRDESLRMPETRAALIALSAGRRIQVEDAAELSATYEALRNAEHRLQMVDDEQTHSIPARKEEREALAGLAGCSSFAAFAEPLLPRIEHAAARYEAFTSSAAHPAVPRGKALASWLREQRLAAPKELATLIAKWREGAYRSLRSDPAQRELENALPVLAEAFGHLTAPHNALRRFDDMLSRMTSAVRFLALTTANPGIANLLARVMGHAPMLAGKLARRPELLDVLIGADLDHGASAADYRKQAERHVARSGDLEEALDAIRRWSGEQRFRIGVSLLERRIDPLDGARAYSDIADAALVALMPAVELAMAAQHGKLPGGAVPIVLAFGRYGGRLLTDQSDLDLVFLFSGEHDAPSDGEKPIGATTYFNRLFQRFVSAVTVPTAAGPLYEVDTRLRPSGSDGLLAVSVDTFTDYQRQRAWAWEHMALTRARLVLGDAAAQEVFTGIEAGLYQERDAGELMRRVIDMRADMDRAHPQSGPLDVKRGRGGLIDLEFIVHYLQLSMQTGFNPDLRLAIDALASAGLLSGEMGEAHDLLARFLVLSRLVGDEAEGRNSAMTRAMVAEACHRAGWDDMKAAIGDARRTIAAEWKRIFGEAKT</sequence>
<keyword evidence="10" id="KW-1185">Reference proteome</keyword>
<dbReference type="CDD" id="cd05401">
    <property type="entry name" value="NT_GlnE_GlnD_like"/>
    <property type="match status" value="2"/>
</dbReference>
<proteinExistence type="predicted"/>
<keyword evidence="5" id="KW-0460">Magnesium</keyword>
<dbReference type="Proteomes" id="UP000011717">
    <property type="component" value="Unassembled WGS sequence"/>
</dbReference>
<dbReference type="NCBIfam" id="NF008292">
    <property type="entry name" value="PRK11072.1"/>
    <property type="match status" value="1"/>
</dbReference>
<organism evidence="9 10">
    <name type="scientific">Pacificimonas flava</name>
    <dbReference type="NCBI Taxonomy" id="1234595"/>
    <lineage>
        <taxon>Bacteria</taxon>
        <taxon>Pseudomonadati</taxon>
        <taxon>Pseudomonadota</taxon>
        <taxon>Alphaproteobacteria</taxon>
        <taxon>Sphingomonadales</taxon>
        <taxon>Sphingosinicellaceae</taxon>
        <taxon>Pacificimonas</taxon>
    </lineage>
</organism>
<dbReference type="PATRIC" id="fig|1234595.3.peg.1511"/>
<comment type="caution">
    <text evidence="9">The sequence shown here is derived from an EMBL/GenBank/DDBJ whole genome shotgun (WGS) entry which is preliminary data.</text>
</comment>
<feature type="domain" description="PII-uridylyltransferase/Glutamine-synthetase adenylyltransferase" evidence="8">
    <location>
        <begin position="262"/>
        <end position="375"/>
    </location>
</feature>
<accession>M2TMG4</accession>